<reference evidence="1 2" key="1">
    <citation type="submission" date="2012-01" db="EMBL/GenBank/DDBJ databases">
        <title>Complete sequence of chromosome of Clostridium pasteurianum BC1.</title>
        <authorList>
            <consortium name="US DOE Joint Genome Institute"/>
            <person name="Lucas S."/>
            <person name="Han J."/>
            <person name="Lapidus A."/>
            <person name="Cheng J.-F."/>
            <person name="Goodwin L."/>
            <person name="Pitluck S."/>
            <person name="Peters L."/>
            <person name="Mikhailova N."/>
            <person name="Teshima H."/>
            <person name="Detter J.C."/>
            <person name="Han C."/>
            <person name="Tapia R."/>
            <person name="Land M."/>
            <person name="Hauser L."/>
            <person name="Kyrpides N."/>
            <person name="Ivanova N."/>
            <person name="Pagani I."/>
            <person name="Dunn J."/>
            <person name="Taghavi S."/>
            <person name="Francis A."/>
            <person name="van der Lelie D."/>
            <person name="Woyke T."/>
        </authorList>
    </citation>
    <scope>NUCLEOTIDE SEQUENCE [LARGE SCALE GENOMIC DNA]</scope>
    <source>
        <strain evidence="1 2">BC1</strain>
    </source>
</reference>
<accession>R4JXR9</accession>
<evidence type="ECO:0000313" key="1">
    <source>
        <dbReference type="EMBL" id="AGK95602.1"/>
    </source>
</evidence>
<dbReference type="EMBL" id="CP003261">
    <property type="protein sequence ID" value="AGK95602.1"/>
    <property type="molecule type" value="Genomic_DNA"/>
</dbReference>
<dbReference type="OrthoDB" id="1684751at2"/>
<sequence length="79" mass="9605">MDELLEQIKGLKELILTRPEPKQMYSVKEFSELTSIRVPRVRELCNIKGFPCTRDERKIYVHREAFEWVKEREELPENR</sequence>
<dbReference type="STRING" id="86416.Clopa_0554"/>
<proteinExistence type="predicted"/>
<protein>
    <submittedName>
        <fullName evidence="1">Uncharacterized protein</fullName>
    </submittedName>
</protein>
<dbReference type="PATRIC" id="fig|86416.3.peg.534"/>
<gene>
    <name evidence="1" type="ORF">Clopa_0554</name>
</gene>
<dbReference type="HOGENOM" id="CLU_2599884_0_0_9"/>
<evidence type="ECO:0000313" key="2">
    <source>
        <dbReference type="Proteomes" id="UP000013523"/>
    </source>
</evidence>
<dbReference type="AlphaFoldDB" id="R4JXR9"/>
<dbReference type="RefSeq" id="WP_015613929.1">
    <property type="nucleotide sequence ID" value="NC_021182.1"/>
</dbReference>
<dbReference type="KEGG" id="cpas:Clopa_0554"/>
<keyword evidence="2" id="KW-1185">Reference proteome</keyword>
<name>R4JXR9_CLOPA</name>
<organism evidence="1 2">
    <name type="scientific">Clostridium pasteurianum BC1</name>
    <dbReference type="NCBI Taxonomy" id="86416"/>
    <lineage>
        <taxon>Bacteria</taxon>
        <taxon>Bacillati</taxon>
        <taxon>Bacillota</taxon>
        <taxon>Clostridia</taxon>
        <taxon>Eubacteriales</taxon>
        <taxon>Clostridiaceae</taxon>
        <taxon>Clostridium</taxon>
    </lineage>
</organism>
<dbReference type="Proteomes" id="UP000013523">
    <property type="component" value="Chromosome"/>
</dbReference>